<dbReference type="PIRSF" id="PIRSF000463">
    <property type="entry name" value="GlgB"/>
    <property type="match status" value="1"/>
</dbReference>
<dbReference type="Pfam" id="PF02922">
    <property type="entry name" value="CBM_48"/>
    <property type="match status" value="1"/>
</dbReference>
<evidence type="ECO:0000256" key="1">
    <source>
        <dbReference type="ARBA" id="ARBA00000826"/>
    </source>
</evidence>
<dbReference type="SMART" id="SM00642">
    <property type="entry name" value="Aamy"/>
    <property type="match status" value="1"/>
</dbReference>
<evidence type="ECO:0000256" key="9">
    <source>
        <dbReference type="ARBA" id="ARBA00023277"/>
    </source>
</evidence>
<evidence type="ECO:0000256" key="6">
    <source>
        <dbReference type="ARBA" id="ARBA00022676"/>
    </source>
</evidence>
<evidence type="ECO:0000313" key="13">
    <source>
        <dbReference type="EMBL" id="NDV61836.1"/>
    </source>
</evidence>
<dbReference type="SUPFAM" id="SSF51011">
    <property type="entry name" value="Glycosyl hydrolase domain"/>
    <property type="match status" value="1"/>
</dbReference>
<dbReference type="InterPro" id="IPR017853">
    <property type="entry name" value="GH"/>
</dbReference>
<dbReference type="PANTHER" id="PTHR43651">
    <property type="entry name" value="1,4-ALPHA-GLUCAN-BRANCHING ENZYME"/>
    <property type="match status" value="1"/>
</dbReference>
<comment type="function">
    <text evidence="2 10">Catalyzes the formation of the alpha-1,6-glucosidic linkages in glycogen by scission of a 1,4-alpha-linked oligosaccharide from growing alpha-1,4-glucan chains and the subsequent attachment of the oligosaccharide to the alpha-1,6 position.</text>
</comment>
<dbReference type="GO" id="GO:0043169">
    <property type="term" value="F:cation binding"/>
    <property type="evidence" value="ECO:0007669"/>
    <property type="project" value="InterPro"/>
</dbReference>
<comment type="pathway">
    <text evidence="3 10">Glycan biosynthesis; glycogen biosynthesis.</text>
</comment>
<evidence type="ECO:0000256" key="2">
    <source>
        <dbReference type="ARBA" id="ARBA00002953"/>
    </source>
</evidence>
<dbReference type="NCBIfam" id="TIGR01515">
    <property type="entry name" value="branching_enzym"/>
    <property type="match status" value="1"/>
</dbReference>
<dbReference type="Pfam" id="PF22019">
    <property type="entry name" value="GlgB_N"/>
    <property type="match status" value="1"/>
</dbReference>
<keyword evidence="5 10" id="KW-0321">Glycogen metabolism</keyword>
<dbReference type="NCBIfam" id="NF008967">
    <property type="entry name" value="PRK12313.1"/>
    <property type="match status" value="1"/>
</dbReference>
<dbReference type="InterPro" id="IPR014756">
    <property type="entry name" value="Ig_E-set"/>
</dbReference>
<organism evidence="13 14">
    <name type="scientific">Oceanipulchritudo coccoides</name>
    <dbReference type="NCBI Taxonomy" id="2706888"/>
    <lineage>
        <taxon>Bacteria</taxon>
        <taxon>Pseudomonadati</taxon>
        <taxon>Verrucomicrobiota</taxon>
        <taxon>Opitutia</taxon>
        <taxon>Puniceicoccales</taxon>
        <taxon>Oceanipulchritudinaceae</taxon>
        <taxon>Oceanipulchritudo</taxon>
    </lineage>
</organism>
<keyword evidence="14" id="KW-1185">Reference proteome</keyword>
<evidence type="ECO:0000256" key="10">
    <source>
        <dbReference type="HAMAP-Rule" id="MF_00685"/>
    </source>
</evidence>
<dbReference type="CDD" id="cd02855">
    <property type="entry name" value="E_set_GBE_prok_N"/>
    <property type="match status" value="1"/>
</dbReference>
<dbReference type="NCBIfam" id="NF003811">
    <property type="entry name" value="PRK05402.1"/>
    <property type="match status" value="1"/>
</dbReference>
<proteinExistence type="inferred from homology"/>
<dbReference type="Proteomes" id="UP000478417">
    <property type="component" value="Unassembled WGS sequence"/>
</dbReference>
<dbReference type="GO" id="GO:0005978">
    <property type="term" value="P:glycogen biosynthetic process"/>
    <property type="evidence" value="ECO:0007669"/>
    <property type="project" value="UniProtKB-UniRule"/>
</dbReference>
<dbReference type="FunFam" id="3.20.20.80:FF:000003">
    <property type="entry name" value="1,4-alpha-glucan branching enzyme GlgB"/>
    <property type="match status" value="1"/>
</dbReference>
<dbReference type="GO" id="GO:0005829">
    <property type="term" value="C:cytosol"/>
    <property type="evidence" value="ECO:0007669"/>
    <property type="project" value="TreeGrafter"/>
</dbReference>
<sequence>MIVAKEEFKRLTEALHHHPHQCLGMHPYKKGLVVRAFLQDAETCEVVDVETDERFPLKSTSEYGFFEGEIKSRSEVFTYRLRVQQGNGEIRQFYDPYRFLPCLSDEDLYLFNKGDDHRIYNKLGAHVRTVDEVAGVSFAVWAPSAKRVSVVGDFNRWDGRYHQMRALGSSGVWEIFIPGIAEGNKYKYEIRDEGGNLHLKTDPYGTYFEAPPHNASVIRNVTGFQWEDDEWIKRRSQTDWKNAPISAYEVHFGSWKRKVEDGGRPFTYREMAEELTRYVVDLNYTHVEFMPLAEHPFTGSWGYQVTGYFAPTQRYGTPEDFQYLVNELHKAGIGVIMDWVPAHFPTDAFALGKFDGSALYEHEDPRQGFHQDWGTLIPNFGRHEVKAFLLGSALSWLDRYHIDGFRVDAVASMLYLDYSRKEGEWIPNKYGGRENLEAIEFLQMTNKLVHDYYPGVLMIAEESTAFSGISKPVEEGGIGFDFKWNMGWMHDTLQYFEKDSIYRKFHQNNLTFGMIYQYSENFVQCFSHDEVVHGKGSMLMKMGAGSITEKSHNLRALYALMWAWPGKKTLFMGQEFGQSDEWSYDNSLAWHLLQYKDHSGILDIIRDLNQLYKEEPALVTGDTDPQGFEWVSAGDADSSVLAFLRKSKNPEDTILVVGHYTPVNRYGYTLGVPYPGFWKEVLNSSASHYGGEGTGNLGGVKTDPIAWDQHGHSMKITLPGMSTTIFKYSGEAEG</sequence>
<dbReference type="RefSeq" id="WP_163963116.1">
    <property type="nucleotide sequence ID" value="NZ_JAAGNX010000001.1"/>
</dbReference>
<feature type="active site" description="Proton donor" evidence="10 11">
    <location>
        <position position="461"/>
    </location>
</feature>
<dbReference type="EMBL" id="JAAGNX010000001">
    <property type="protein sequence ID" value="NDV61836.1"/>
    <property type="molecule type" value="Genomic_DNA"/>
</dbReference>
<dbReference type="GO" id="GO:0003844">
    <property type="term" value="F:1,4-alpha-glucan branching enzyme activity"/>
    <property type="evidence" value="ECO:0007669"/>
    <property type="project" value="UniProtKB-UniRule"/>
</dbReference>
<evidence type="ECO:0000313" key="14">
    <source>
        <dbReference type="Proteomes" id="UP000478417"/>
    </source>
</evidence>
<comment type="caution">
    <text evidence="13">The sequence shown here is derived from an EMBL/GenBank/DDBJ whole genome shotgun (WGS) entry which is preliminary data.</text>
</comment>
<dbReference type="FunFam" id="2.60.40.1180:FF:000002">
    <property type="entry name" value="1,4-alpha-glucan branching enzyme GlgB"/>
    <property type="match status" value="1"/>
</dbReference>
<dbReference type="InterPro" id="IPR044143">
    <property type="entry name" value="GlgB_N_E_set_prok"/>
</dbReference>
<dbReference type="Pfam" id="PF02806">
    <property type="entry name" value="Alpha-amylase_C"/>
    <property type="match status" value="1"/>
</dbReference>
<evidence type="ECO:0000256" key="5">
    <source>
        <dbReference type="ARBA" id="ARBA00022600"/>
    </source>
</evidence>
<evidence type="ECO:0000256" key="7">
    <source>
        <dbReference type="ARBA" id="ARBA00022679"/>
    </source>
</evidence>
<evidence type="ECO:0000256" key="4">
    <source>
        <dbReference type="ARBA" id="ARBA00009000"/>
    </source>
</evidence>
<dbReference type="InterPro" id="IPR037439">
    <property type="entry name" value="Branching_enzy"/>
</dbReference>
<dbReference type="InterPro" id="IPR013783">
    <property type="entry name" value="Ig-like_fold"/>
</dbReference>
<dbReference type="InterPro" id="IPR006048">
    <property type="entry name" value="A-amylase/branching_C"/>
</dbReference>
<comment type="subunit">
    <text evidence="10">Monomer.</text>
</comment>
<comment type="catalytic activity">
    <reaction evidence="1 10">
        <text>Transfers a segment of a (1-&gt;4)-alpha-D-glucan chain to a primary hydroxy group in a similar glucan chain.</text>
        <dbReference type="EC" id="2.4.1.18"/>
    </reaction>
</comment>
<dbReference type="AlphaFoldDB" id="A0A6B2M0G0"/>
<dbReference type="SUPFAM" id="SSF81296">
    <property type="entry name" value="E set domains"/>
    <property type="match status" value="1"/>
</dbReference>
<protein>
    <recommendedName>
        <fullName evidence="10">1,4-alpha-glucan branching enzyme GlgB</fullName>
        <ecNumber evidence="10">2.4.1.18</ecNumber>
    </recommendedName>
    <alternativeName>
        <fullName evidence="10">1,4-alpha-D-glucan:1,4-alpha-D-glucan 6-glucosyl-transferase</fullName>
    </alternativeName>
    <alternativeName>
        <fullName evidence="10">Alpha-(1-&gt;4)-glucan branching enzyme</fullName>
    </alternativeName>
    <alternativeName>
        <fullName evidence="10">Glycogen branching enzyme</fullName>
        <shortName evidence="10">BE</shortName>
    </alternativeName>
</protein>
<dbReference type="Gene3D" id="2.60.40.10">
    <property type="entry name" value="Immunoglobulins"/>
    <property type="match status" value="2"/>
</dbReference>
<dbReference type="GO" id="GO:0004553">
    <property type="term" value="F:hydrolase activity, hydrolyzing O-glycosyl compounds"/>
    <property type="evidence" value="ECO:0007669"/>
    <property type="project" value="InterPro"/>
</dbReference>
<dbReference type="CDD" id="cd11322">
    <property type="entry name" value="AmyAc_Glg_BE"/>
    <property type="match status" value="1"/>
</dbReference>
<dbReference type="InterPro" id="IPR006407">
    <property type="entry name" value="GlgB"/>
</dbReference>
<name>A0A6B2M0G0_9BACT</name>
<comment type="similarity">
    <text evidence="4 10">Belongs to the glycosyl hydrolase 13 family. GlgB subfamily.</text>
</comment>
<keyword evidence="6 10" id="KW-0328">Glycosyltransferase</keyword>
<keyword evidence="8 10" id="KW-0320">Glycogen biosynthesis</keyword>
<dbReference type="UniPathway" id="UPA00164"/>
<feature type="domain" description="Glycosyl hydrolase family 13 catalytic" evidence="12">
    <location>
        <begin position="249"/>
        <end position="606"/>
    </location>
</feature>
<keyword evidence="7 10" id="KW-0808">Transferase</keyword>
<accession>A0A6B2M0G0</accession>
<evidence type="ECO:0000256" key="11">
    <source>
        <dbReference type="PIRSR" id="PIRSR000463-1"/>
    </source>
</evidence>
<dbReference type="Gene3D" id="2.60.40.1180">
    <property type="entry name" value="Golgi alpha-mannosidase II"/>
    <property type="match status" value="1"/>
</dbReference>
<dbReference type="InterPro" id="IPR054169">
    <property type="entry name" value="GlgB_N"/>
</dbReference>
<dbReference type="InterPro" id="IPR013780">
    <property type="entry name" value="Glyco_hydro_b"/>
</dbReference>
<dbReference type="SUPFAM" id="SSF51445">
    <property type="entry name" value="(Trans)glycosidases"/>
    <property type="match status" value="1"/>
</dbReference>
<dbReference type="EC" id="2.4.1.18" evidence="10"/>
<dbReference type="PANTHER" id="PTHR43651:SF3">
    <property type="entry name" value="1,4-ALPHA-GLUCAN-BRANCHING ENZYME"/>
    <property type="match status" value="1"/>
</dbReference>
<dbReference type="InterPro" id="IPR004193">
    <property type="entry name" value="Glyco_hydro_13_N"/>
</dbReference>
<gene>
    <name evidence="10 13" type="primary">glgB</name>
    <name evidence="13" type="ORF">G0Q06_05175</name>
</gene>
<keyword evidence="9 10" id="KW-0119">Carbohydrate metabolism</keyword>
<feature type="active site" description="Nucleophile" evidence="10 11">
    <location>
        <position position="408"/>
    </location>
</feature>
<dbReference type="HAMAP" id="MF_00685">
    <property type="entry name" value="GlgB"/>
    <property type="match status" value="1"/>
</dbReference>
<dbReference type="FunFam" id="2.60.40.10:FF:000169">
    <property type="entry name" value="1,4-alpha-glucan branching enzyme GlgB"/>
    <property type="match status" value="1"/>
</dbReference>
<evidence type="ECO:0000259" key="12">
    <source>
        <dbReference type="SMART" id="SM00642"/>
    </source>
</evidence>
<evidence type="ECO:0000256" key="8">
    <source>
        <dbReference type="ARBA" id="ARBA00023056"/>
    </source>
</evidence>
<reference evidence="13 14" key="1">
    <citation type="submission" date="2020-02" db="EMBL/GenBank/DDBJ databases">
        <title>Albibacoteraceae fam. nov., the first described family within the subdivision 4 Verrucomicrobia.</title>
        <authorList>
            <person name="Xi F."/>
        </authorList>
    </citation>
    <scope>NUCLEOTIDE SEQUENCE [LARGE SCALE GENOMIC DNA]</scope>
    <source>
        <strain evidence="13 14">CK1056</strain>
    </source>
</reference>
<dbReference type="InterPro" id="IPR006047">
    <property type="entry name" value="GH13_cat_dom"/>
</dbReference>
<evidence type="ECO:0000256" key="3">
    <source>
        <dbReference type="ARBA" id="ARBA00004964"/>
    </source>
</evidence>
<dbReference type="Gene3D" id="3.20.20.80">
    <property type="entry name" value="Glycosidases"/>
    <property type="match status" value="1"/>
</dbReference>
<dbReference type="Pfam" id="PF00128">
    <property type="entry name" value="Alpha-amylase"/>
    <property type="match status" value="2"/>
</dbReference>